<organism evidence="4">
    <name type="scientific">Aegilops tauschii</name>
    <name type="common">Tausch's goatgrass</name>
    <name type="synonym">Aegilops squarrosa</name>
    <dbReference type="NCBI Taxonomy" id="37682"/>
    <lineage>
        <taxon>Eukaryota</taxon>
        <taxon>Viridiplantae</taxon>
        <taxon>Streptophyta</taxon>
        <taxon>Embryophyta</taxon>
        <taxon>Tracheophyta</taxon>
        <taxon>Spermatophyta</taxon>
        <taxon>Magnoliopsida</taxon>
        <taxon>Liliopsida</taxon>
        <taxon>Poales</taxon>
        <taxon>Poaceae</taxon>
        <taxon>BOP clade</taxon>
        <taxon>Pooideae</taxon>
        <taxon>Triticodae</taxon>
        <taxon>Triticeae</taxon>
        <taxon>Triticinae</taxon>
        <taxon>Aegilops</taxon>
    </lineage>
</organism>
<dbReference type="ExpressionAtlas" id="M8BH15">
    <property type="expression patterns" value="baseline"/>
</dbReference>
<dbReference type="EnsemblPlants" id="EMT21038">
    <property type="protein sequence ID" value="EMT21038"/>
    <property type="gene ID" value="F775_22851"/>
</dbReference>
<protein>
    <submittedName>
        <fullName evidence="4">Uncharacterized protein</fullName>
    </submittedName>
</protein>
<dbReference type="PANTHER" id="PTHR24136">
    <property type="entry name" value="SOWAH (DROSOPHILA) HOMOLOG"/>
    <property type="match status" value="1"/>
</dbReference>
<dbReference type="GO" id="GO:0016567">
    <property type="term" value="P:protein ubiquitination"/>
    <property type="evidence" value="ECO:0007669"/>
    <property type="project" value="TreeGrafter"/>
</dbReference>
<dbReference type="InterPro" id="IPR002110">
    <property type="entry name" value="Ankyrin_rpt"/>
</dbReference>
<sequence length="493" mass="56106">MFLFPVKEMMQSKIAPRLDTTYTKEACDRDHYTGSMHGSTTESPWDPSWIFIAAQAHQKNIDWKRIDELMDLRAACMAKYCPNDIIIPDPTPEFVQSAFYNILDGLELALEKDSVRCFLRLFAKSPNAMAWNLSMTSDTLTCMVSHNALRCAKVVLQGKASRLHGLHANPNCMNPHGYFPIHGAPERFSVNMIKLLFRHGASANVRTVGDAVIQDLLPLHVAIENACMHKYLEDNLLPMQYHPDYIYKLIHLLCLPEMKIYLDTVRLLAGKTDNLVHEIWNYIMNGKLVQPTVLLLAAQKQIRKHDWFNTIMYHIFRKTSLISFGNGDNGQARKQMEEVFHLVNIISRAGEALDKYIQAHSENRALITFLPWTSGHVDGTKELTEMPYLHAAEQKAVRKKIPGGWDPTYTIRSFFPHWRSVLGARCNDGIQHPPYTAADDESLLRSGMSDESSLIHNHNIGLVGRIQQFTSTRQSRMYSTCALKTLAKVLKIA</sequence>
<name>M8BH15_AEGTA</name>
<keyword evidence="2" id="KW-0677">Repeat</keyword>
<proteinExistence type="inferred from homology"/>
<dbReference type="PROSITE" id="PS50297">
    <property type="entry name" value="ANK_REP_REGION"/>
    <property type="match status" value="1"/>
</dbReference>
<evidence type="ECO:0000256" key="3">
    <source>
        <dbReference type="ARBA" id="ARBA00023043"/>
    </source>
</evidence>
<keyword evidence="3" id="KW-0040">ANK repeat</keyword>
<dbReference type="Gene3D" id="1.25.40.20">
    <property type="entry name" value="Ankyrin repeat-containing domain"/>
    <property type="match status" value="1"/>
</dbReference>
<evidence type="ECO:0000313" key="4">
    <source>
        <dbReference type="EnsemblPlants" id="EMT21038"/>
    </source>
</evidence>
<dbReference type="SUPFAM" id="SSF48403">
    <property type="entry name" value="Ankyrin repeat"/>
    <property type="match status" value="1"/>
</dbReference>
<dbReference type="GO" id="GO:0045732">
    <property type="term" value="P:positive regulation of protein catabolic process"/>
    <property type="evidence" value="ECO:0007669"/>
    <property type="project" value="TreeGrafter"/>
</dbReference>
<dbReference type="InterPro" id="IPR036770">
    <property type="entry name" value="Ankyrin_rpt-contain_sf"/>
</dbReference>
<accession>M8BH15</accession>
<evidence type="ECO:0000256" key="1">
    <source>
        <dbReference type="ARBA" id="ARBA00005949"/>
    </source>
</evidence>
<comment type="similarity">
    <text evidence="1">Belongs to the ankyrin SOCS box (ASB) family.</text>
</comment>
<dbReference type="PROSITE" id="PS50088">
    <property type="entry name" value="ANK_REPEAT"/>
    <property type="match status" value="1"/>
</dbReference>
<dbReference type="InterPro" id="IPR051573">
    <property type="entry name" value="Ankyrin-SOCS_box_domain"/>
</dbReference>
<evidence type="ECO:0000256" key="2">
    <source>
        <dbReference type="ARBA" id="ARBA00022737"/>
    </source>
</evidence>
<dbReference type="AlphaFoldDB" id="M8BH15"/>
<reference evidence="4" key="1">
    <citation type="submission" date="2015-06" db="UniProtKB">
        <authorList>
            <consortium name="EnsemblPlants"/>
        </authorList>
    </citation>
    <scope>IDENTIFICATION</scope>
</reference>
<dbReference type="PANTHER" id="PTHR24136:SF37">
    <property type="entry name" value="OS01G0942900 PROTEIN"/>
    <property type="match status" value="1"/>
</dbReference>